<keyword evidence="3" id="KW-1185">Reference proteome</keyword>
<evidence type="ECO:0000313" key="2">
    <source>
        <dbReference type="EMBL" id="CAH2318184.1"/>
    </source>
</evidence>
<dbReference type="EMBL" id="OW240921">
    <property type="protein sequence ID" value="CAH2318184.1"/>
    <property type="molecule type" value="Genomic_DNA"/>
</dbReference>
<feature type="domain" description="NIDO" evidence="1">
    <location>
        <begin position="98"/>
        <end position="241"/>
    </location>
</feature>
<feature type="domain" description="NIDO" evidence="1">
    <location>
        <begin position="631"/>
        <end position="781"/>
    </location>
</feature>
<evidence type="ECO:0000259" key="1">
    <source>
        <dbReference type="PROSITE" id="PS51220"/>
    </source>
</evidence>
<dbReference type="Pfam" id="PF06119">
    <property type="entry name" value="NIDO"/>
    <property type="match status" value="3"/>
</dbReference>
<dbReference type="SMART" id="SM00539">
    <property type="entry name" value="NIDO"/>
    <property type="match status" value="3"/>
</dbReference>
<organism evidence="2 3">
    <name type="scientific">Pelobates cultripes</name>
    <name type="common">Western spadefoot toad</name>
    <dbReference type="NCBI Taxonomy" id="61616"/>
    <lineage>
        <taxon>Eukaryota</taxon>
        <taxon>Metazoa</taxon>
        <taxon>Chordata</taxon>
        <taxon>Craniata</taxon>
        <taxon>Vertebrata</taxon>
        <taxon>Euteleostomi</taxon>
        <taxon>Amphibia</taxon>
        <taxon>Batrachia</taxon>
        <taxon>Anura</taxon>
        <taxon>Pelobatoidea</taxon>
        <taxon>Pelobatidae</taxon>
        <taxon>Pelobates</taxon>
    </lineage>
</organism>
<feature type="domain" description="NIDO" evidence="1">
    <location>
        <begin position="363"/>
        <end position="517"/>
    </location>
</feature>
<reference evidence="2" key="1">
    <citation type="submission" date="2022-03" db="EMBL/GenBank/DDBJ databases">
        <authorList>
            <person name="Alioto T."/>
            <person name="Alioto T."/>
            <person name="Gomez Garrido J."/>
        </authorList>
    </citation>
    <scope>NUCLEOTIDE SEQUENCE</scope>
</reference>
<dbReference type="PANTHER" id="PTHR13802:SF59">
    <property type="entry name" value="SUSHI DOMAIN-CONTAINING PROTEIN 2"/>
    <property type="match status" value="1"/>
</dbReference>
<dbReference type="InterPro" id="IPR051495">
    <property type="entry name" value="Epithelial_Barrier/Signaling"/>
</dbReference>
<dbReference type="Proteomes" id="UP001295444">
    <property type="component" value="Chromosome 10"/>
</dbReference>
<dbReference type="PROSITE" id="PS51220">
    <property type="entry name" value="NIDO"/>
    <property type="match status" value="3"/>
</dbReference>
<protein>
    <recommendedName>
        <fullName evidence="1">NIDO domain-containing protein</fullName>
    </recommendedName>
</protein>
<dbReference type="PANTHER" id="PTHR13802">
    <property type="entry name" value="MUCIN 4-RELATED"/>
    <property type="match status" value="1"/>
</dbReference>
<proteinExistence type="predicted"/>
<gene>
    <name evidence="2" type="ORF">PECUL_23A028486</name>
</gene>
<accession>A0AAD1T816</accession>
<dbReference type="GO" id="GO:0007160">
    <property type="term" value="P:cell-matrix adhesion"/>
    <property type="evidence" value="ECO:0007669"/>
    <property type="project" value="InterPro"/>
</dbReference>
<dbReference type="AlphaFoldDB" id="A0AAD1T816"/>
<dbReference type="InterPro" id="IPR003886">
    <property type="entry name" value="NIDO_dom"/>
</dbReference>
<evidence type="ECO:0000313" key="3">
    <source>
        <dbReference type="Proteomes" id="UP001295444"/>
    </source>
</evidence>
<sequence length="812" mass="90613">MYHICKNGPYTCIAPKVSKMCYFPVDLLYSYGSMRDSVVPKVDDGYVFLNLSRAFPLFGQNYSTLYLSTNGFLSVNQPFRLLTPKKLPLLNQVTFIAPFWSDINTAEGGEIFYSESTDQDLLDLATSDIRTYFHNHNFLAKWIFVVTWDSVAYFQTTTTAVDTFQVALITDGSLTFVLFNYKELQWPTEHVVGRSALVGFNSGNKTGYYMVPESLTTNISNLAFGSNCHFQGRWAFKVDKLHPEDPDGIVGKEWLVQRQFFACGSFLFSFSFLLEKSDTPTGKRTSWTNSLLYPYGPALDTTSQLSDDGSSPQIILSTQIPLFGNLYSYLYVDNNGLLSFSQPVNTFTPSDIPLLSGNPFLAPFWADVNNAISGDIYYRQSTDPNLLSRVTSDIRSYFNYLDFTSRWLFVATWDRVAYYGSLVNQQQTNTFQVVLTTNGNATFVLFNYGTIQWTTGTASGGVNGTGGIPALAGAGVDNGNQTGFYKIPGSLTPAIINISSTSNVNVPGRWALEVNKLNPETPNKGMVFVGVRLLLVRGVGCSAIFNWNVLWKTYQTDLLYPYGPMLDTANPKSDDGSSPKIQLSTQTPLFGSSYRYLYVVLLGSNLFTVTRTAFWSSHDIPLPSGSPIIAPFWADVDNEITGDIYYRQSSDLNLIARATSDIRSYFNYPTFTSQWVFVATWDRVGYYGSKSNKTNTFQVVLTTDGNATFVLFNYGTIQWTTGTASGGVSGIGGTPALAGVDSGDQSGFYKIPGSLTPDILNLSSSTNVYFMGRWVFKVDKRYPDFPDTGWSSYLYQVYLRFIKYDNMLHYMM</sequence>
<name>A0AAD1T816_PELCU</name>